<dbReference type="Pfam" id="PF09900">
    <property type="entry name" value="DUF2127"/>
    <property type="match status" value="1"/>
</dbReference>
<gene>
    <name evidence="2" type="ORF">A3F27_01795</name>
</gene>
<keyword evidence="1" id="KW-0812">Transmembrane</keyword>
<dbReference type="EMBL" id="MFLP01000017">
    <property type="protein sequence ID" value="OGG70994.1"/>
    <property type="molecule type" value="Genomic_DNA"/>
</dbReference>
<protein>
    <recommendedName>
        <fullName evidence="4">DUF2127 domain-containing protein</fullName>
    </recommendedName>
</protein>
<name>A0A1F6EBC3_9BACT</name>
<evidence type="ECO:0008006" key="4">
    <source>
        <dbReference type="Google" id="ProtNLM"/>
    </source>
</evidence>
<organism evidence="2 3">
    <name type="scientific">Candidatus Kaiserbacteria bacterium RIFCSPHIGHO2_12_FULL_53_13</name>
    <dbReference type="NCBI Taxonomy" id="1798502"/>
    <lineage>
        <taxon>Bacteria</taxon>
        <taxon>Candidatus Kaiseribacteriota</taxon>
    </lineage>
</organism>
<feature type="transmembrane region" description="Helical" evidence="1">
    <location>
        <begin position="101"/>
        <end position="120"/>
    </location>
</feature>
<sequence>MRDPIERRIFRIFEVAVVLKGLNAILEIALGVLLMFTNVVNDIVAALVSNELIEDPNDFLATHIQAFLSPSPHAQFVGALYLLGHGVVKVFLMAGLLRNKLWAYPSTIVVLTLLIVYQLTRFSWTHSPWLIVLSAFDTLVVWLVWHEYKRASRARS</sequence>
<dbReference type="AlphaFoldDB" id="A0A1F6EBC3"/>
<evidence type="ECO:0000313" key="2">
    <source>
        <dbReference type="EMBL" id="OGG70994.1"/>
    </source>
</evidence>
<dbReference type="Proteomes" id="UP000176689">
    <property type="component" value="Unassembled WGS sequence"/>
</dbReference>
<comment type="caution">
    <text evidence="2">The sequence shown here is derived from an EMBL/GenBank/DDBJ whole genome shotgun (WGS) entry which is preliminary data.</text>
</comment>
<feature type="transmembrane region" description="Helical" evidence="1">
    <location>
        <begin position="12"/>
        <end position="36"/>
    </location>
</feature>
<dbReference type="InterPro" id="IPR021125">
    <property type="entry name" value="DUF2127"/>
</dbReference>
<evidence type="ECO:0000256" key="1">
    <source>
        <dbReference type="SAM" id="Phobius"/>
    </source>
</evidence>
<feature type="transmembrane region" description="Helical" evidence="1">
    <location>
        <begin position="126"/>
        <end position="145"/>
    </location>
</feature>
<keyword evidence="1" id="KW-1133">Transmembrane helix</keyword>
<reference evidence="2 3" key="1">
    <citation type="journal article" date="2016" name="Nat. Commun.">
        <title>Thousands of microbial genomes shed light on interconnected biogeochemical processes in an aquifer system.</title>
        <authorList>
            <person name="Anantharaman K."/>
            <person name="Brown C.T."/>
            <person name="Hug L.A."/>
            <person name="Sharon I."/>
            <person name="Castelle C.J."/>
            <person name="Probst A.J."/>
            <person name="Thomas B.C."/>
            <person name="Singh A."/>
            <person name="Wilkins M.J."/>
            <person name="Karaoz U."/>
            <person name="Brodie E.L."/>
            <person name="Williams K.H."/>
            <person name="Hubbard S.S."/>
            <person name="Banfield J.F."/>
        </authorList>
    </citation>
    <scope>NUCLEOTIDE SEQUENCE [LARGE SCALE GENOMIC DNA]</scope>
</reference>
<keyword evidence="1" id="KW-0472">Membrane</keyword>
<feature type="transmembrane region" description="Helical" evidence="1">
    <location>
        <begin position="76"/>
        <end position="94"/>
    </location>
</feature>
<accession>A0A1F6EBC3</accession>
<evidence type="ECO:0000313" key="3">
    <source>
        <dbReference type="Proteomes" id="UP000176689"/>
    </source>
</evidence>
<proteinExistence type="predicted"/>